<evidence type="ECO:0000313" key="3">
    <source>
        <dbReference type="Proteomes" id="UP000674416"/>
    </source>
</evidence>
<dbReference type="Proteomes" id="UP000674416">
    <property type="component" value="Unassembled WGS sequence"/>
</dbReference>
<evidence type="ECO:0000256" key="1">
    <source>
        <dbReference type="SAM" id="MobiDB-lite"/>
    </source>
</evidence>
<proteinExistence type="predicted"/>
<feature type="region of interest" description="Disordered" evidence="1">
    <location>
        <begin position="1"/>
        <end position="39"/>
    </location>
</feature>
<dbReference type="EMBL" id="JAFDST010000002">
    <property type="protein sequence ID" value="MBP1082064.1"/>
    <property type="molecule type" value="Genomic_DNA"/>
</dbReference>
<accession>A0ABS4CXN1</accession>
<feature type="compositionally biased region" description="Basic and acidic residues" evidence="1">
    <location>
        <begin position="1"/>
        <end position="21"/>
    </location>
</feature>
<organism evidence="2 3">
    <name type="scientific">Bacillus capparidis</name>
    <dbReference type="NCBI Taxonomy" id="1840411"/>
    <lineage>
        <taxon>Bacteria</taxon>
        <taxon>Bacillati</taxon>
        <taxon>Bacillota</taxon>
        <taxon>Bacilli</taxon>
        <taxon>Bacillales</taxon>
        <taxon>Bacillaceae</taxon>
        <taxon>Bacillus</taxon>
    </lineage>
</organism>
<feature type="compositionally biased region" description="Polar residues" evidence="1">
    <location>
        <begin position="23"/>
        <end position="39"/>
    </location>
</feature>
<gene>
    <name evidence="2" type="ORF">JOC74_002557</name>
</gene>
<name>A0ABS4CXN1_9BACI</name>
<comment type="caution">
    <text evidence="2">The sequence shown here is derived from an EMBL/GenBank/DDBJ whole genome shotgun (WGS) entry which is preliminary data.</text>
</comment>
<evidence type="ECO:0000313" key="2">
    <source>
        <dbReference type="EMBL" id="MBP1082064.1"/>
    </source>
</evidence>
<reference evidence="2 3" key="1">
    <citation type="submission" date="2021-01" db="EMBL/GenBank/DDBJ databases">
        <title>Genomic Encyclopedia of Type Strains, Phase IV (KMG-IV): sequencing the most valuable type-strain genomes for metagenomic binning, comparative biology and taxonomic classification.</title>
        <authorList>
            <person name="Goeker M."/>
        </authorList>
    </citation>
    <scope>NUCLEOTIDE SEQUENCE [LARGE SCALE GENOMIC DNA]</scope>
    <source>
        <strain evidence="2 3">DSM 103394</strain>
    </source>
</reference>
<protein>
    <submittedName>
        <fullName evidence="2">Uncharacterized protein</fullName>
    </submittedName>
</protein>
<sequence>MSRKTFDEGLKRSTADDDRTKQVRCQNSPGSRDQSQHGS</sequence>
<keyword evidence="3" id="KW-1185">Reference proteome</keyword>